<dbReference type="InterPro" id="IPR001680">
    <property type="entry name" value="WD40_rpt"/>
</dbReference>
<dbReference type="GO" id="GO:0006888">
    <property type="term" value="P:endoplasmic reticulum to Golgi vesicle-mediated transport"/>
    <property type="evidence" value="ECO:0007669"/>
    <property type="project" value="TreeGrafter"/>
</dbReference>
<evidence type="ECO:0000313" key="14">
    <source>
        <dbReference type="Proteomes" id="UP000695562"/>
    </source>
</evidence>
<protein>
    <recommendedName>
        <fullName evidence="15">WD40 repeat-containing protein</fullName>
    </recommendedName>
</protein>
<dbReference type="OrthoDB" id="2013972at2759"/>
<dbReference type="SMART" id="SM00320">
    <property type="entry name" value="WD40"/>
    <property type="match status" value="4"/>
</dbReference>
<keyword evidence="2" id="KW-0813">Transport</keyword>
<feature type="region of interest" description="Disordered" evidence="12">
    <location>
        <begin position="178"/>
        <end position="198"/>
    </location>
</feature>
<evidence type="ECO:0000256" key="12">
    <source>
        <dbReference type="SAM" id="MobiDB-lite"/>
    </source>
</evidence>
<feature type="repeat" description="WD" evidence="11">
    <location>
        <begin position="209"/>
        <end position="240"/>
    </location>
</feature>
<evidence type="ECO:0000256" key="4">
    <source>
        <dbReference type="ARBA" id="ARBA00022692"/>
    </source>
</evidence>
<organism evidence="13 14">
    <name type="scientific">Polysphondylium violaceum</name>
    <dbReference type="NCBI Taxonomy" id="133409"/>
    <lineage>
        <taxon>Eukaryota</taxon>
        <taxon>Amoebozoa</taxon>
        <taxon>Evosea</taxon>
        <taxon>Eumycetozoa</taxon>
        <taxon>Dictyostelia</taxon>
        <taxon>Dictyosteliales</taxon>
        <taxon>Dictyosteliaceae</taxon>
        <taxon>Polysphondylium</taxon>
    </lineage>
</organism>
<evidence type="ECO:0008006" key="15">
    <source>
        <dbReference type="Google" id="ProtNLM"/>
    </source>
</evidence>
<comment type="subcellular location">
    <subcellularLocation>
        <location evidence="1">Endoplasmic reticulum membrane</location>
        <topology evidence="1">Single-pass membrane protein</topology>
    </subcellularLocation>
</comment>
<keyword evidence="10" id="KW-0472">Membrane</keyword>
<evidence type="ECO:0000256" key="6">
    <source>
        <dbReference type="ARBA" id="ARBA00022824"/>
    </source>
</evidence>
<dbReference type="SUPFAM" id="SSF50978">
    <property type="entry name" value="WD40 repeat-like"/>
    <property type="match status" value="1"/>
</dbReference>
<feature type="compositionally biased region" description="Basic and acidic residues" evidence="12">
    <location>
        <begin position="53"/>
        <end position="64"/>
    </location>
</feature>
<dbReference type="Proteomes" id="UP000695562">
    <property type="component" value="Unassembled WGS sequence"/>
</dbReference>
<feature type="region of interest" description="Disordered" evidence="12">
    <location>
        <begin position="1"/>
        <end position="64"/>
    </location>
</feature>
<keyword evidence="4" id="KW-0812">Transmembrane</keyword>
<evidence type="ECO:0000256" key="9">
    <source>
        <dbReference type="ARBA" id="ARBA00022989"/>
    </source>
</evidence>
<feature type="compositionally biased region" description="Basic and acidic residues" evidence="12">
    <location>
        <begin position="1"/>
        <end position="17"/>
    </location>
</feature>
<keyword evidence="14" id="KW-1185">Reference proteome</keyword>
<evidence type="ECO:0000313" key="13">
    <source>
        <dbReference type="EMBL" id="KAF2069947.1"/>
    </source>
</evidence>
<keyword evidence="7" id="KW-0931">ER-Golgi transport</keyword>
<dbReference type="GO" id="GO:0005085">
    <property type="term" value="F:guanyl-nucleotide exchange factor activity"/>
    <property type="evidence" value="ECO:0007669"/>
    <property type="project" value="InterPro"/>
</dbReference>
<dbReference type="Pfam" id="PF00400">
    <property type="entry name" value="WD40"/>
    <property type="match status" value="2"/>
</dbReference>
<keyword evidence="3 11" id="KW-0853">WD repeat</keyword>
<evidence type="ECO:0000256" key="8">
    <source>
        <dbReference type="ARBA" id="ARBA00022927"/>
    </source>
</evidence>
<evidence type="ECO:0000256" key="7">
    <source>
        <dbReference type="ARBA" id="ARBA00022892"/>
    </source>
</evidence>
<evidence type="ECO:0000256" key="2">
    <source>
        <dbReference type="ARBA" id="ARBA00022448"/>
    </source>
</evidence>
<dbReference type="GO" id="GO:0015031">
    <property type="term" value="P:protein transport"/>
    <property type="evidence" value="ECO:0007669"/>
    <property type="project" value="UniProtKB-KW"/>
</dbReference>
<keyword evidence="5" id="KW-0677">Repeat</keyword>
<dbReference type="AlphaFoldDB" id="A0A8J4V110"/>
<keyword evidence="6" id="KW-0256">Endoplasmic reticulum</keyword>
<dbReference type="InterPro" id="IPR036322">
    <property type="entry name" value="WD40_repeat_dom_sf"/>
</dbReference>
<accession>A0A8J4V110</accession>
<keyword evidence="9" id="KW-1133">Transmembrane helix</keyword>
<feature type="compositionally biased region" description="Low complexity" evidence="12">
    <location>
        <begin position="22"/>
        <end position="34"/>
    </location>
</feature>
<evidence type="ECO:0000256" key="11">
    <source>
        <dbReference type="PROSITE-ProRule" id="PRU00221"/>
    </source>
</evidence>
<dbReference type="PANTHER" id="PTHR23284:SF0">
    <property type="entry name" value="PROLACTIN REGULATORY ELEMENT-BINDING PROTEIN"/>
    <property type="match status" value="1"/>
</dbReference>
<gene>
    <name evidence="13" type="ORF">CYY_008734</name>
</gene>
<dbReference type="PANTHER" id="PTHR23284">
    <property type="entry name" value="PROLACTIN REGULATORY ELEMENT BINDING PROTEIN"/>
    <property type="match status" value="1"/>
</dbReference>
<comment type="caution">
    <text evidence="13">The sequence shown here is derived from an EMBL/GenBank/DDBJ whole genome shotgun (WGS) entry which is preliminary data.</text>
</comment>
<feature type="compositionally biased region" description="Low complexity" evidence="12">
    <location>
        <begin position="43"/>
        <end position="52"/>
    </location>
</feature>
<proteinExistence type="predicted"/>
<reference evidence="13" key="1">
    <citation type="submission" date="2020-01" db="EMBL/GenBank/DDBJ databases">
        <title>Development of genomics and gene disruption for Polysphondylium violaceum indicates a role for the polyketide synthase stlB in stalk morphogenesis.</title>
        <authorList>
            <person name="Narita B."/>
            <person name="Kawabe Y."/>
            <person name="Kin K."/>
            <person name="Saito T."/>
            <person name="Gibbs R."/>
            <person name="Kuspa A."/>
            <person name="Muzny D."/>
            <person name="Queller D."/>
            <person name="Richards S."/>
            <person name="Strassman J."/>
            <person name="Sucgang R."/>
            <person name="Worley K."/>
            <person name="Schaap P."/>
        </authorList>
    </citation>
    <scope>NUCLEOTIDE SEQUENCE</scope>
    <source>
        <strain evidence="13">QSvi11</strain>
    </source>
</reference>
<dbReference type="Gene3D" id="2.130.10.10">
    <property type="entry name" value="YVTN repeat-like/Quinoprotein amine dehydrogenase"/>
    <property type="match status" value="1"/>
</dbReference>
<sequence length="429" mass="47696">MTTLEKPAKLELSKDQQDELDSNTTAKTRKTSTSQKKKKDETTTVVSSSSSASKKEEKEEKIVSKEESNKLNLEVLDFTTLAYPIFCCSTSNSAEKQLIAVGGGGGTSKTGIPNGITLFKWGQDSKFHTLDTYNTIDCIPFVTFLDNKNIFAYPIGSMCYIVEYLGDSKFKELKSFDSSQSTSTSSTLTSSTSSTSSDKKDEKYELRFIKFSKSGERLVTIGSDNVVKVWSYPSIQFIKSIPTSHSDEITDFDLNPASTHVVTTSRDKTCKIINILNGKVENTLKYKQKNQDLAFRGCRFSQNGLYLYTAQSLPRTKTFSSCTILSKWEFSTGKEEFSKQVATVNNTSFELSPDGKRVAIGTADSFVSVFDIDTFNLIDRWEPHTFVITGICFSPDSSSIFSTSADYTCKSHKIGSSKSKKIVSYFLNK</sequence>
<dbReference type="GO" id="GO:0003400">
    <property type="term" value="P:regulation of COPII vesicle coating"/>
    <property type="evidence" value="ECO:0007669"/>
    <property type="project" value="TreeGrafter"/>
</dbReference>
<dbReference type="PROSITE" id="PS50082">
    <property type="entry name" value="WD_REPEATS_2"/>
    <property type="match status" value="1"/>
</dbReference>
<feature type="compositionally biased region" description="Low complexity" evidence="12">
    <location>
        <begin position="178"/>
        <end position="196"/>
    </location>
</feature>
<evidence type="ECO:0000256" key="10">
    <source>
        <dbReference type="ARBA" id="ARBA00023136"/>
    </source>
</evidence>
<evidence type="ECO:0000256" key="3">
    <source>
        <dbReference type="ARBA" id="ARBA00022574"/>
    </source>
</evidence>
<dbReference type="InterPro" id="IPR015943">
    <property type="entry name" value="WD40/YVTN_repeat-like_dom_sf"/>
</dbReference>
<evidence type="ECO:0000256" key="5">
    <source>
        <dbReference type="ARBA" id="ARBA00022737"/>
    </source>
</evidence>
<name>A0A8J4V110_9MYCE</name>
<dbReference type="EMBL" id="AJWJ01000568">
    <property type="protein sequence ID" value="KAF2069947.1"/>
    <property type="molecule type" value="Genomic_DNA"/>
</dbReference>
<evidence type="ECO:0000256" key="1">
    <source>
        <dbReference type="ARBA" id="ARBA00004389"/>
    </source>
</evidence>
<dbReference type="GO" id="GO:0005789">
    <property type="term" value="C:endoplasmic reticulum membrane"/>
    <property type="evidence" value="ECO:0007669"/>
    <property type="project" value="UniProtKB-SubCell"/>
</dbReference>
<keyword evidence="8" id="KW-0653">Protein transport</keyword>
<dbReference type="InterPro" id="IPR045260">
    <property type="entry name" value="Sec12-like"/>
</dbReference>